<keyword evidence="4 5" id="KW-0472">Membrane</keyword>
<accession>A0A226EQK6</accession>
<feature type="domain" description="Sugar phosphate transporter" evidence="6">
    <location>
        <begin position="9"/>
        <end position="299"/>
    </location>
</feature>
<evidence type="ECO:0000313" key="7">
    <source>
        <dbReference type="EMBL" id="OXA59334.1"/>
    </source>
</evidence>
<evidence type="ECO:0000256" key="3">
    <source>
        <dbReference type="ARBA" id="ARBA00022989"/>
    </source>
</evidence>
<evidence type="ECO:0000256" key="4">
    <source>
        <dbReference type="ARBA" id="ARBA00023136"/>
    </source>
</evidence>
<evidence type="ECO:0000256" key="1">
    <source>
        <dbReference type="ARBA" id="ARBA00004141"/>
    </source>
</evidence>
<evidence type="ECO:0000256" key="5">
    <source>
        <dbReference type="SAM" id="Phobius"/>
    </source>
</evidence>
<feature type="transmembrane region" description="Helical" evidence="5">
    <location>
        <begin position="200"/>
        <end position="220"/>
    </location>
</feature>
<organism evidence="7 8">
    <name type="scientific">Folsomia candida</name>
    <name type="common">Springtail</name>
    <dbReference type="NCBI Taxonomy" id="158441"/>
    <lineage>
        <taxon>Eukaryota</taxon>
        <taxon>Metazoa</taxon>
        <taxon>Ecdysozoa</taxon>
        <taxon>Arthropoda</taxon>
        <taxon>Hexapoda</taxon>
        <taxon>Collembola</taxon>
        <taxon>Entomobryomorpha</taxon>
        <taxon>Isotomoidea</taxon>
        <taxon>Isotomidae</taxon>
        <taxon>Proisotominae</taxon>
        <taxon>Folsomia</taxon>
    </lineage>
</organism>
<reference evidence="7 8" key="1">
    <citation type="submission" date="2015-12" db="EMBL/GenBank/DDBJ databases">
        <title>The genome of Folsomia candida.</title>
        <authorList>
            <person name="Faddeeva A."/>
            <person name="Derks M.F."/>
            <person name="Anvar Y."/>
            <person name="Smit S."/>
            <person name="Van Straalen N."/>
            <person name="Roelofs D."/>
        </authorList>
    </citation>
    <scope>NUCLEOTIDE SEQUENCE [LARGE SCALE GENOMIC DNA]</scope>
    <source>
        <strain evidence="7 8">VU population</strain>
        <tissue evidence="7">Whole body</tissue>
    </source>
</reference>
<evidence type="ECO:0000256" key="2">
    <source>
        <dbReference type="ARBA" id="ARBA00022692"/>
    </source>
</evidence>
<protein>
    <recommendedName>
        <fullName evidence="6">Sugar phosphate transporter domain-containing protein</fullName>
    </recommendedName>
</protein>
<feature type="transmembrane region" description="Helical" evidence="5">
    <location>
        <begin position="280"/>
        <end position="298"/>
    </location>
</feature>
<dbReference type="Pfam" id="PF03151">
    <property type="entry name" value="TPT"/>
    <property type="match status" value="1"/>
</dbReference>
<comment type="subcellular location">
    <subcellularLocation>
        <location evidence="1">Membrane</location>
        <topology evidence="1">Multi-pass membrane protein</topology>
    </subcellularLocation>
</comment>
<proteinExistence type="predicted"/>
<sequence>MPPTTTRPLIFLLLWYAFSALTLFLNKYILSEKGGDPTLLGTTQMLMTLTCGYVQMHYPLGMTTSSSTTGLHGNVRPSKFRRHMLLVGTMRFLTVLLGLISLRWIPPSFTETIKSSAPLFTVMISYLLLGEKTSLLVGLSLVPVMSGLALCSFYEIEFNLTGFLAAMGANFTECLQNVYSKLLISGGSAGQSGRCTPAQLQFYTSLASMIIQIPTAWILVENLDFHLFPWFVLNGVFFHFQSITAYVLMDYISPVTHSVANTTKRALLILLSLYLYNKQLTLTSSVGLVVLFMGVVLYNEAKKVHLVGGGGEQEVPLVGMEYGDKNCA</sequence>
<feature type="transmembrane region" description="Helical" evidence="5">
    <location>
        <begin position="6"/>
        <end position="25"/>
    </location>
</feature>
<keyword evidence="8" id="KW-1185">Reference proteome</keyword>
<dbReference type="AlphaFoldDB" id="A0A226EQK6"/>
<gene>
    <name evidence="7" type="ORF">Fcan01_05573</name>
</gene>
<keyword evidence="2 5" id="KW-0812">Transmembrane</keyword>
<dbReference type="PANTHER" id="PTHR11132">
    <property type="entry name" value="SOLUTE CARRIER FAMILY 35"/>
    <property type="match status" value="1"/>
</dbReference>
<evidence type="ECO:0000259" key="6">
    <source>
        <dbReference type="Pfam" id="PF03151"/>
    </source>
</evidence>
<dbReference type="GO" id="GO:0016020">
    <property type="term" value="C:membrane"/>
    <property type="evidence" value="ECO:0007669"/>
    <property type="project" value="UniProtKB-SubCell"/>
</dbReference>
<dbReference type="Proteomes" id="UP000198287">
    <property type="component" value="Unassembled WGS sequence"/>
</dbReference>
<dbReference type="InterPro" id="IPR037185">
    <property type="entry name" value="EmrE-like"/>
</dbReference>
<dbReference type="InterPro" id="IPR004853">
    <property type="entry name" value="Sugar_P_trans_dom"/>
</dbReference>
<dbReference type="InterPro" id="IPR050186">
    <property type="entry name" value="TPT_transporter"/>
</dbReference>
<feature type="transmembrane region" description="Helical" evidence="5">
    <location>
        <begin position="84"/>
        <end position="106"/>
    </location>
</feature>
<dbReference type="STRING" id="158441.A0A226EQK6"/>
<keyword evidence="3 5" id="KW-1133">Transmembrane helix</keyword>
<evidence type="ECO:0000313" key="8">
    <source>
        <dbReference type="Proteomes" id="UP000198287"/>
    </source>
</evidence>
<dbReference type="OMA" id="YFPCGMY"/>
<dbReference type="EMBL" id="LNIX01000002">
    <property type="protein sequence ID" value="OXA59334.1"/>
    <property type="molecule type" value="Genomic_DNA"/>
</dbReference>
<comment type="caution">
    <text evidence="7">The sequence shown here is derived from an EMBL/GenBank/DDBJ whole genome shotgun (WGS) entry which is preliminary data.</text>
</comment>
<dbReference type="SUPFAM" id="SSF103481">
    <property type="entry name" value="Multidrug resistance efflux transporter EmrE"/>
    <property type="match status" value="2"/>
</dbReference>
<name>A0A226EQK6_FOLCA</name>
<feature type="transmembrane region" description="Helical" evidence="5">
    <location>
        <begin position="227"/>
        <end position="249"/>
    </location>
</feature>
<dbReference type="OrthoDB" id="6418713at2759"/>